<dbReference type="GO" id="GO:0005634">
    <property type="term" value="C:nucleus"/>
    <property type="evidence" value="ECO:0007669"/>
    <property type="project" value="UniProtKB-SubCell"/>
</dbReference>
<dbReference type="GO" id="GO:0006351">
    <property type="term" value="P:DNA-templated transcription"/>
    <property type="evidence" value="ECO:0007669"/>
    <property type="project" value="InterPro"/>
</dbReference>
<name>A0AA39P080_9AGAR</name>
<evidence type="ECO:0000259" key="5">
    <source>
        <dbReference type="PROSITE" id="PS50048"/>
    </source>
</evidence>
<dbReference type="PANTHER" id="PTHR31001">
    <property type="entry name" value="UNCHARACTERIZED TRANSCRIPTIONAL REGULATORY PROTEIN"/>
    <property type="match status" value="1"/>
</dbReference>
<dbReference type="PROSITE" id="PS50048">
    <property type="entry name" value="ZN2_CY6_FUNGAL_2"/>
    <property type="match status" value="1"/>
</dbReference>
<reference evidence="6" key="1">
    <citation type="submission" date="2023-06" db="EMBL/GenBank/DDBJ databases">
        <authorList>
            <consortium name="Lawrence Berkeley National Laboratory"/>
            <person name="Ahrendt S."/>
            <person name="Sahu N."/>
            <person name="Indic B."/>
            <person name="Wong-Bajracharya J."/>
            <person name="Merenyi Z."/>
            <person name="Ke H.-M."/>
            <person name="Monk M."/>
            <person name="Kocsube S."/>
            <person name="Drula E."/>
            <person name="Lipzen A."/>
            <person name="Balint B."/>
            <person name="Henrissat B."/>
            <person name="Andreopoulos B."/>
            <person name="Martin F.M."/>
            <person name="Harder C.B."/>
            <person name="Rigling D."/>
            <person name="Ford K.L."/>
            <person name="Foster G.D."/>
            <person name="Pangilinan J."/>
            <person name="Papanicolaou A."/>
            <person name="Barry K."/>
            <person name="LaButti K."/>
            <person name="Viragh M."/>
            <person name="Koriabine M."/>
            <person name="Yan M."/>
            <person name="Riley R."/>
            <person name="Champramary S."/>
            <person name="Plett K.L."/>
            <person name="Tsai I.J."/>
            <person name="Slot J."/>
            <person name="Sipos G."/>
            <person name="Plett J."/>
            <person name="Nagy L.G."/>
            <person name="Grigoriev I.V."/>
        </authorList>
    </citation>
    <scope>NUCLEOTIDE SEQUENCE</scope>
    <source>
        <strain evidence="6">ICMP 16352</strain>
    </source>
</reference>
<evidence type="ECO:0000313" key="6">
    <source>
        <dbReference type="EMBL" id="KAK0475141.1"/>
    </source>
</evidence>
<evidence type="ECO:0000256" key="3">
    <source>
        <dbReference type="ARBA" id="ARBA00023242"/>
    </source>
</evidence>
<accession>A0AA39P080</accession>
<evidence type="ECO:0000313" key="7">
    <source>
        <dbReference type="Proteomes" id="UP001175227"/>
    </source>
</evidence>
<keyword evidence="3" id="KW-0539">Nucleus</keyword>
<feature type="region of interest" description="Disordered" evidence="4">
    <location>
        <begin position="652"/>
        <end position="675"/>
    </location>
</feature>
<dbReference type="EMBL" id="JAUEPR010000024">
    <property type="protein sequence ID" value="KAK0475141.1"/>
    <property type="molecule type" value="Genomic_DNA"/>
</dbReference>
<evidence type="ECO:0000256" key="2">
    <source>
        <dbReference type="ARBA" id="ARBA00022723"/>
    </source>
</evidence>
<feature type="region of interest" description="Disordered" evidence="4">
    <location>
        <begin position="617"/>
        <end position="639"/>
    </location>
</feature>
<dbReference type="PROSITE" id="PS00463">
    <property type="entry name" value="ZN2_CY6_FUNGAL_1"/>
    <property type="match status" value="1"/>
</dbReference>
<dbReference type="Gene3D" id="4.10.240.10">
    <property type="entry name" value="Zn(2)-C6 fungal-type DNA-binding domain"/>
    <property type="match status" value="1"/>
</dbReference>
<dbReference type="InterPro" id="IPR007219">
    <property type="entry name" value="XnlR_reg_dom"/>
</dbReference>
<feature type="compositionally biased region" description="Low complexity" evidence="4">
    <location>
        <begin position="655"/>
        <end position="675"/>
    </location>
</feature>
<dbReference type="CDD" id="cd00067">
    <property type="entry name" value="GAL4"/>
    <property type="match status" value="1"/>
</dbReference>
<evidence type="ECO:0000256" key="1">
    <source>
        <dbReference type="ARBA" id="ARBA00004123"/>
    </source>
</evidence>
<dbReference type="GO" id="GO:0003677">
    <property type="term" value="F:DNA binding"/>
    <property type="evidence" value="ECO:0007669"/>
    <property type="project" value="InterPro"/>
</dbReference>
<dbReference type="SUPFAM" id="SSF57701">
    <property type="entry name" value="Zn2/Cys6 DNA-binding domain"/>
    <property type="match status" value="1"/>
</dbReference>
<comment type="caution">
    <text evidence="6">The sequence shown here is derived from an EMBL/GenBank/DDBJ whole genome shotgun (WGS) entry which is preliminary data.</text>
</comment>
<dbReference type="GO" id="GO:0000981">
    <property type="term" value="F:DNA-binding transcription factor activity, RNA polymerase II-specific"/>
    <property type="evidence" value="ECO:0007669"/>
    <property type="project" value="InterPro"/>
</dbReference>
<dbReference type="GO" id="GO:0008270">
    <property type="term" value="F:zinc ion binding"/>
    <property type="evidence" value="ECO:0007669"/>
    <property type="project" value="InterPro"/>
</dbReference>
<dbReference type="InterPro" id="IPR036864">
    <property type="entry name" value="Zn2-C6_fun-type_DNA-bd_sf"/>
</dbReference>
<dbReference type="SMART" id="SM00066">
    <property type="entry name" value="GAL4"/>
    <property type="match status" value="1"/>
</dbReference>
<evidence type="ECO:0000256" key="4">
    <source>
        <dbReference type="SAM" id="MobiDB-lite"/>
    </source>
</evidence>
<dbReference type="Pfam" id="PF00172">
    <property type="entry name" value="Zn_clus"/>
    <property type="match status" value="1"/>
</dbReference>
<dbReference type="AlphaFoldDB" id="A0AA39P080"/>
<sequence length="744" mass="83654">MAELRTSSRPIQSCFQCRKRKIKCNRAYPCAPCLLRGEGGQCKEVDRNAVASGKTAAETLDDVLGRVAILEQTVSKLVSSGNQGKDKEKVKDREKGRSAIRSSFGVTSTDEDVAMMLEDFAMGHRVNRNRATQDFDTTNNNEDPYTSANPSSGHPLLLLLDPSVNIIARLVAMLPDEMRTRALVQFYFERLEWYSKVLHAPTFISELNVLLMQKSSESLGMVRVSFLGVYFMILCLSLHLIEPYVCESIGIDFSTASELSKRMYSAAQACLHYDDFLGAHSLEHLQCILLMGVYQQNLDEADTHWALLGSAVKIAQNLGMSRLGSESEQRTYSATWKSLVKRETARRVWWSLVFNDWSHAAAHNGTYSIHPSQNHTGWPANVNDRDLVDDGRPLRPRPTEEYTEMTFSLTRLRFVVLYREIVDEMQAPTGYSFVGEMDKRLEEMLKGVPEHFITDDSSVDEGVKGLELTLCLIMGETRRLRLHRPYLFRGYKDRKYVSDYFLEYIPFLRPLEDHLKSDDEQSAILLKWWIVLFYGFAAAVVLFIDLCHQKAADDGLCLDQRRAELRQVLDLFKTAEHISVVSRNAIALLEGLLSEAFSSAPPLPVVECFSMVATEPDLPSKPSRKRGRDKKGDESEGEPFERIAKRMIIDASKNSSSPGSVSTGSGSGSSASPTAILPSFQIPRSGYKLYPDVTLDGPGFTFGETTMAELGRVVVFRLWVGNGRIWCTLSMRNANFGVRAYPHM</sequence>
<keyword evidence="2" id="KW-0479">Metal-binding</keyword>
<proteinExistence type="predicted"/>
<feature type="compositionally biased region" description="Basic and acidic residues" evidence="4">
    <location>
        <begin position="630"/>
        <end position="639"/>
    </location>
</feature>
<organism evidence="6 7">
    <name type="scientific">Armillaria novae-zelandiae</name>
    <dbReference type="NCBI Taxonomy" id="153914"/>
    <lineage>
        <taxon>Eukaryota</taxon>
        <taxon>Fungi</taxon>
        <taxon>Dikarya</taxon>
        <taxon>Basidiomycota</taxon>
        <taxon>Agaricomycotina</taxon>
        <taxon>Agaricomycetes</taxon>
        <taxon>Agaricomycetidae</taxon>
        <taxon>Agaricales</taxon>
        <taxon>Marasmiineae</taxon>
        <taxon>Physalacriaceae</taxon>
        <taxon>Armillaria</taxon>
    </lineage>
</organism>
<gene>
    <name evidence="6" type="ORF">IW261DRAFT_1568059</name>
</gene>
<keyword evidence="7" id="KW-1185">Reference proteome</keyword>
<dbReference type="CDD" id="cd12148">
    <property type="entry name" value="fungal_TF_MHR"/>
    <property type="match status" value="1"/>
</dbReference>
<protein>
    <submittedName>
        <fullName evidence="6">Fungal-specific transcription factor domain-containing protein</fullName>
    </submittedName>
</protein>
<dbReference type="PANTHER" id="PTHR31001:SF76">
    <property type="entry name" value="ZN(2)-C6 FUNGAL-TYPE DOMAIN-CONTAINING PROTEIN"/>
    <property type="match status" value="1"/>
</dbReference>
<comment type="subcellular location">
    <subcellularLocation>
        <location evidence="1">Nucleus</location>
    </subcellularLocation>
</comment>
<dbReference type="Proteomes" id="UP001175227">
    <property type="component" value="Unassembled WGS sequence"/>
</dbReference>
<dbReference type="InterPro" id="IPR050613">
    <property type="entry name" value="Sec_Metabolite_Reg"/>
</dbReference>
<dbReference type="Pfam" id="PF04082">
    <property type="entry name" value="Fungal_trans"/>
    <property type="match status" value="1"/>
</dbReference>
<feature type="domain" description="Zn(2)-C6 fungal-type" evidence="5">
    <location>
        <begin position="13"/>
        <end position="42"/>
    </location>
</feature>
<dbReference type="InterPro" id="IPR001138">
    <property type="entry name" value="Zn2Cys6_DnaBD"/>
</dbReference>
<dbReference type="SMART" id="SM00906">
    <property type="entry name" value="Fungal_trans"/>
    <property type="match status" value="1"/>
</dbReference>